<comment type="caution">
    <text evidence="3">The sequence shown here is derived from an EMBL/GenBank/DDBJ whole genome shotgun (WGS) entry which is preliminary data.</text>
</comment>
<keyword evidence="2" id="KW-0812">Transmembrane</keyword>
<name>A0ABS5XQ24_9MICO</name>
<feature type="transmembrane region" description="Helical" evidence="2">
    <location>
        <begin position="136"/>
        <end position="156"/>
    </location>
</feature>
<proteinExistence type="predicted"/>
<sequence>MTRETAEPATPPTPAKRPAYEPATRLLRPTGYDPAMRRPGTTIAGVGLLALRVITGIFVIVEAILTHPSSLEVTVDGESFGTTLAVVVTAVVLLVDAALAFFIWLGWNWPRVVVMFGSVISVSSSFVAWWSSGQEFTVKAGLAAIAIDVLVLLALSSRSAAAYARRGEKPPPVRA</sequence>
<reference evidence="3 4" key="1">
    <citation type="submission" date="2021-03" db="EMBL/GenBank/DDBJ databases">
        <title>Microbacterium pauli sp. nov., isolated from microfiltered milk.</title>
        <authorList>
            <person name="Bellassi P."/>
            <person name="Fontana A."/>
            <person name="Callegari M.L."/>
            <person name="Lorenzo M."/>
            <person name="Cappa F."/>
        </authorList>
    </citation>
    <scope>NUCLEOTIDE SEQUENCE [LARGE SCALE GENOMIC DNA]</scope>
    <source>
        <strain evidence="3 4">DSM 18909</strain>
    </source>
</reference>
<feature type="transmembrane region" description="Helical" evidence="2">
    <location>
        <begin position="112"/>
        <end position="130"/>
    </location>
</feature>
<protein>
    <submittedName>
        <fullName evidence="3">Uncharacterized protein</fullName>
    </submittedName>
</protein>
<keyword evidence="4" id="KW-1185">Reference proteome</keyword>
<evidence type="ECO:0000313" key="4">
    <source>
        <dbReference type="Proteomes" id="UP000740605"/>
    </source>
</evidence>
<evidence type="ECO:0000256" key="2">
    <source>
        <dbReference type="SAM" id="Phobius"/>
    </source>
</evidence>
<feature type="region of interest" description="Disordered" evidence="1">
    <location>
        <begin position="1"/>
        <end position="20"/>
    </location>
</feature>
<keyword evidence="2" id="KW-1133">Transmembrane helix</keyword>
<feature type="transmembrane region" description="Helical" evidence="2">
    <location>
        <begin position="43"/>
        <end position="64"/>
    </location>
</feature>
<feature type="transmembrane region" description="Helical" evidence="2">
    <location>
        <begin position="84"/>
        <end position="105"/>
    </location>
</feature>
<dbReference type="Proteomes" id="UP000740605">
    <property type="component" value="Unassembled WGS sequence"/>
</dbReference>
<dbReference type="RefSeq" id="WP_215485874.1">
    <property type="nucleotide sequence ID" value="NZ_BAAAPJ010000001.1"/>
</dbReference>
<organism evidence="3 4">
    <name type="scientific">Microbacterium flavum</name>
    <dbReference type="NCBI Taxonomy" id="415216"/>
    <lineage>
        <taxon>Bacteria</taxon>
        <taxon>Bacillati</taxon>
        <taxon>Actinomycetota</taxon>
        <taxon>Actinomycetes</taxon>
        <taxon>Micrococcales</taxon>
        <taxon>Microbacteriaceae</taxon>
        <taxon>Microbacterium</taxon>
    </lineage>
</organism>
<keyword evidence="2" id="KW-0472">Membrane</keyword>
<evidence type="ECO:0000256" key="1">
    <source>
        <dbReference type="SAM" id="MobiDB-lite"/>
    </source>
</evidence>
<accession>A0ABS5XQ24</accession>
<evidence type="ECO:0000313" key="3">
    <source>
        <dbReference type="EMBL" id="MBT8796618.1"/>
    </source>
</evidence>
<dbReference type="EMBL" id="JAFLHG010000001">
    <property type="protein sequence ID" value="MBT8796618.1"/>
    <property type="molecule type" value="Genomic_DNA"/>
</dbReference>
<gene>
    <name evidence="3" type="ORF">J0P97_00820</name>
</gene>